<dbReference type="EMBL" id="MTEI01000029">
    <property type="protein sequence ID" value="OQW85932.1"/>
    <property type="molecule type" value="Genomic_DNA"/>
</dbReference>
<keyword evidence="3" id="KW-0067">ATP-binding</keyword>
<evidence type="ECO:0000313" key="6">
    <source>
        <dbReference type="Proteomes" id="UP000192505"/>
    </source>
</evidence>
<dbReference type="Proteomes" id="UP000192505">
    <property type="component" value="Unassembled WGS sequence"/>
</dbReference>
<protein>
    <submittedName>
        <fullName evidence="5">AAA family ATPase</fullName>
    </submittedName>
</protein>
<name>A0A1W9KP30_9BURK</name>
<evidence type="ECO:0000259" key="4">
    <source>
        <dbReference type="SMART" id="SM00382"/>
    </source>
</evidence>
<evidence type="ECO:0000256" key="1">
    <source>
        <dbReference type="ARBA" id="ARBA00006914"/>
    </source>
</evidence>
<evidence type="ECO:0000256" key="2">
    <source>
        <dbReference type="ARBA" id="ARBA00022741"/>
    </source>
</evidence>
<dbReference type="Pfam" id="PF00004">
    <property type="entry name" value="AAA"/>
    <property type="match status" value="2"/>
</dbReference>
<comment type="caution">
    <text evidence="5">The sequence shown here is derived from an EMBL/GenBank/DDBJ whole genome shotgun (WGS) entry which is preliminary data.</text>
</comment>
<keyword evidence="2" id="KW-0547">Nucleotide-binding</keyword>
<comment type="similarity">
    <text evidence="1">Belongs to the AAA ATPase family.</text>
</comment>
<dbReference type="SMART" id="SM00382">
    <property type="entry name" value="AAA"/>
    <property type="match status" value="2"/>
</dbReference>
<dbReference type="AlphaFoldDB" id="A0A1W9KP30"/>
<gene>
    <name evidence="5" type="ORF">BWK72_19830</name>
</gene>
<dbReference type="InterPro" id="IPR003593">
    <property type="entry name" value="AAA+_ATPase"/>
</dbReference>
<feature type="domain" description="AAA+ ATPase" evidence="4">
    <location>
        <begin position="223"/>
        <end position="356"/>
    </location>
</feature>
<dbReference type="InterPro" id="IPR050221">
    <property type="entry name" value="26S_Proteasome_ATPase"/>
</dbReference>
<dbReference type="SUPFAM" id="SSF52540">
    <property type="entry name" value="P-loop containing nucleoside triphosphate hydrolases"/>
    <property type="match status" value="2"/>
</dbReference>
<evidence type="ECO:0000313" key="5">
    <source>
        <dbReference type="EMBL" id="OQW85932.1"/>
    </source>
</evidence>
<proteinExistence type="inferred from homology"/>
<dbReference type="CDD" id="cd19481">
    <property type="entry name" value="RecA-like_protease"/>
    <property type="match status" value="1"/>
</dbReference>
<accession>A0A1W9KP30</accession>
<dbReference type="InterPro" id="IPR027417">
    <property type="entry name" value="P-loop_NTPase"/>
</dbReference>
<feature type="domain" description="AAA+ ATPase" evidence="4">
    <location>
        <begin position="464"/>
        <end position="595"/>
    </location>
</feature>
<sequence length="672" mass="73730">MLVKLGMHRDFINDNSFSNDELAQAIGLGDWVDCTRQEFDRKKVLTEMRKIHKDMEADLGERAVPTILRENVARLSKLVGLSATDCRILEFAVMIRNESLLDEACDRLGTLSSNKVAYALSVILNLPEKDVRSALSATSILAMSGLVAVDRSGISYMQGKLDLLSRHFADLIASSEVEPIGLLRDTVHRGSPANLTMDDYRHIDDSLRILRPYLKKSLKTGRKGVNVYIHGAPGTGKSELARTLAAELECELFEVASEDADGDPVNGEKRLRAYRAAQSFFGQRQALLVFDEVEDVFNDGDGIFGRKSTAQTRKAWINRMLEENVVPTIWLSNSVRGMDRAFIRRFDVVFELTVPPKKQRERIIQSACSGTLDAQLVSRIAESEDLAPAVVTRAALVARSIADELGTIGVGNAIERLISNTLQAQGHSPLSKADCCRLPDIYDPSFIHADVNLSDVATGLKEAMSGRLCLYGPPGTGKTAYARWLAGQMGVPLVVKRASDLMSMYVGENEKNIAAAFNQAEQDGALLLIDEVDSFLQDRRGAKANWEASLVNEMLTQMESFSGVFIASTNLMSGLDQAALRRFDLKVKFDFLQPGQACELFTRQSAQLAIESPSTGLLSKVSRLKNLTPGDFAAVARQSKFRRIHSSEDLLSALEAECGIKEGSKSGIGFLG</sequence>
<evidence type="ECO:0000256" key="3">
    <source>
        <dbReference type="ARBA" id="ARBA00022840"/>
    </source>
</evidence>
<dbReference type="Gene3D" id="3.40.50.300">
    <property type="entry name" value="P-loop containing nucleotide triphosphate hydrolases"/>
    <property type="match status" value="2"/>
</dbReference>
<reference evidence="5 6" key="1">
    <citation type="submission" date="2017-01" db="EMBL/GenBank/DDBJ databases">
        <title>Novel large sulfur bacteria in the metagenomes of groundwater-fed chemosynthetic microbial mats in the Lake Huron basin.</title>
        <authorList>
            <person name="Sharrar A.M."/>
            <person name="Flood B.E."/>
            <person name="Bailey J.V."/>
            <person name="Jones D.S."/>
            <person name="Biddanda B."/>
            <person name="Ruberg S.A."/>
            <person name="Marcus D.N."/>
            <person name="Dick G.J."/>
        </authorList>
    </citation>
    <scope>NUCLEOTIDE SEQUENCE [LARGE SCALE GENOMIC DNA]</scope>
    <source>
        <strain evidence="5">A7</strain>
    </source>
</reference>
<dbReference type="GO" id="GO:0016887">
    <property type="term" value="F:ATP hydrolysis activity"/>
    <property type="evidence" value="ECO:0007669"/>
    <property type="project" value="InterPro"/>
</dbReference>
<organism evidence="5 6">
    <name type="scientific">Rhodoferax ferrireducens</name>
    <dbReference type="NCBI Taxonomy" id="192843"/>
    <lineage>
        <taxon>Bacteria</taxon>
        <taxon>Pseudomonadati</taxon>
        <taxon>Pseudomonadota</taxon>
        <taxon>Betaproteobacteria</taxon>
        <taxon>Burkholderiales</taxon>
        <taxon>Comamonadaceae</taxon>
        <taxon>Rhodoferax</taxon>
    </lineage>
</organism>
<dbReference type="GO" id="GO:0005524">
    <property type="term" value="F:ATP binding"/>
    <property type="evidence" value="ECO:0007669"/>
    <property type="project" value="UniProtKB-KW"/>
</dbReference>
<dbReference type="InterPro" id="IPR003959">
    <property type="entry name" value="ATPase_AAA_core"/>
</dbReference>
<dbReference type="PANTHER" id="PTHR23073">
    <property type="entry name" value="26S PROTEASOME REGULATORY SUBUNIT"/>
    <property type="match status" value="1"/>
</dbReference>